<evidence type="ECO:0000256" key="1">
    <source>
        <dbReference type="SAM" id="MobiDB-lite"/>
    </source>
</evidence>
<reference evidence="2 3" key="1">
    <citation type="journal article" date="2023" name="Plants (Basel)">
        <title>Bridging the Gap: Combining Genomics and Transcriptomics Approaches to Understand Stylosanthes scabra, an Orphan Legume from the Brazilian Caatinga.</title>
        <authorList>
            <person name="Ferreira-Neto J.R.C."/>
            <person name="da Silva M.D."/>
            <person name="Binneck E."/>
            <person name="de Melo N.F."/>
            <person name="da Silva R.H."/>
            <person name="de Melo A.L.T.M."/>
            <person name="Pandolfi V."/>
            <person name="Bustamante F.O."/>
            <person name="Brasileiro-Vidal A.C."/>
            <person name="Benko-Iseppon A.M."/>
        </authorList>
    </citation>
    <scope>NUCLEOTIDE SEQUENCE [LARGE SCALE GENOMIC DNA]</scope>
    <source>
        <tissue evidence="2">Leaves</tissue>
    </source>
</reference>
<feature type="compositionally biased region" description="Basic and acidic residues" evidence="1">
    <location>
        <begin position="95"/>
        <end position="106"/>
    </location>
</feature>
<dbReference type="Proteomes" id="UP001341840">
    <property type="component" value="Unassembled WGS sequence"/>
</dbReference>
<evidence type="ECO:0000313" key="2">
    <source>
        <dbReference type="EMBL" id="MED6141634.1"/>
    </source>
</evidence>
<proteinExistence type="predicted"/>
<evidence type="ECO:0000313" key="3">
    <source>
        <dbReference type="Proteomes" id="UP001341840"/>
    </source>
</evidence>
<dbReference type="EMBL" id="JASCZI010064259">
    <property type="protein sequence ID" value="MED6141634.1"/>
    <property type="molecule type" value="Genomic_DNA"/>
</dbReference>
<keyword evidence="3" id="KW-1185">Reference proteome</keyword>
<feature type="non-terminal residue" evidence="2">
    <location>
        <position position="115"/>
    </location>
</feature>
<comment type="caution">
    <text evidence="2">The sequence shown here is derived from an EMBL/GenBank/DDBJ whole genome shotgun (WGS) entry which is preliminary data.</text>
</comment>
<name>A0ABU6SZQ7_9FABA</name>
<accession>A0ABU6SZQ7</accession>
<feature type="region of interest" description="Disordered" evidence="1">
    <location>
        <begin position="70"/>
        <end position="115"/>
    </location>
</feature>
<organism evidence="2 3">
    <name type="scientific">Stylosanthes scabra</name>
    <dbReference type="NCBI Taxonomy" id="79078"/>
    <lineage>
        <taxon>Eukaryota</taxon>
        <taxon>Viridiplantae</taxon>
        <taxon>Streptophyta</taxon>
        <taxon>Embryophyta</taxon>
        <taxon>Tracheophyta</taxon>
        <taxon>Spermatophyta</taxon>
        <taxon>Magnoliopsida</taxon>
        <taxon>eudicotyledons</taxon>
        <taxon>Gunneridae</taxon>
        <taxon>Pentapetalae</taxon>
        <taxon>rosids</taxon>
        <taxon>fabids</taxon>
        <taxon>Fabales</taxon>
        <taxon>Fabaceae</taxon>
        <taxon>Papilionoideae</taxon>
        <taxon>50 kb inversion clade</taxon>
        <taxon>dalbergioids sensu lato</taxon>
        <taxon>Dalbergieae</taxon>
        <taxon>Pterocarpus clade</taxon>
        <taxon>Stylosanthes</taxon>
    </lineage>
</organism>
<protein>
    <submittedName>
        <fullName evidence="2">Uncharacterized protein</fullName>
    </submittedName>
</protein>
<sequence>MVERGIRCGAEFGGAGMRDSYNSSDARGEERRDATYTLTNAMLASVGRGREFESEDEWRDSGTRVESEGELLVWRRTTDGGSTAVVPGANEGCENEMRIGSDEVGRGGRWTRERK</sequence>
<gene>
    <name evidence="2" type="ORF">PIB30_105351</name>
</gene>